<proteinExistence type="predicted"/>
<evidence type="ECO:0000313" key="4">
    <source>
        <dbReference type="Proteomes" id="UP000176244"/>
    </source>
</evidence>
<dbReference type="PANTHER" id="PTHR30121:SF6">
    <property type="entry name" value="SLR6007 PROTEIN"/>
    <property type="match status" value="1"/>
</dbReference>
<organism evidence="3 4">
    <name type="scientific">Acetobacterium wieringae</name>
    <dbReference type="NCBI Taxonomy" id="52694"/>
    <lineage>
        <taxon>Bacteria</taxon>
        <taxon>Bacillati</taxon>
        <taxon>Bacillota</taxon>
        <taxon>Clostridia</taxon>
        <taxon>Eubacteriales</taxon>
        <taxon>Eubacteriaceae</taxon>
        <taxon>Acetobacterium</taxon>
    </lineage>
</organism>
<dbReference type="Gene3D" id="3.40.50.300">
    <property type="entry name" value="P-loop containing nucleotide triphosphate hydrolases"/>
    <property type="match status" value="1"/>
</dbReference>
<dbReference type="InterPro" id="IPR043964">
    <property type="entry name" value="P-loop_TraG"/>
</dbReference>
<dbReference type="CDD" id="cd01127">
    <property type="entry name" value="TrwB_TraG_TraD_VirD4"/>
    <property type="match status" value="1"/>
</dbReference>
<feature type="compositionally biased region" description="Basic and acidic residues" evidence="1">
    <location>
        <begin position="1"/>
        <end position="26"/>
    </location>
</feature>
<dbReference type="EMBL" id="LKEU01000020">
    <property type="protein sequence ID" value="OFV71481.1"/>
    <property type="molecule type" value="Genomic_DNA"/>
</dbReference>
<feature type="region of interest" description="Disordered" evidence="1">
    <location>
        <begin position="1"/>
        <end position="56"/>
    </location>
</feature>
<evidence type="ECO:0000256" key="1">
    <source>
        <dbReference type="SAM" id="MobiDB-lite"/>
    </source>
</evidence>
<dbReference type="AlphaFoldDB" id="A0A1F2PL75"/>
<feature type="domain" description="TraG P-loop" evidence="2">
    <location>
        <begin position="290"/>
        <end position="633"/>
    </location>
</feature>
<reference evidence="3 4" key="1">
    <citation type="submission" date="2015-09" db="EMBL/GenBank/DDBJ databases">
        <title>Genome sequence of Acetobacterium wieringae DSM 1911.</title>
        <authorList>
            <person name="Poehlein A."/>
            <person name="Bengelsdorf F.R."/>
            <person name="Schiel-Bengelsdorf B."/>
            <person name="Duerre P."/>
            <person name="Daniel R."/>
        </authorList>
    </citation>
    <scope>NUCLEOTIDE SEQUENCE [LARGE SCALE GENOMIC DNA]</scope>
    <source>
        <strain evidence="3 4">DSM 1911</strain>
    </source>
</reference>
<dbReference type="PANTHER" id="PTHR30121">
    <property type="entry name" value="UNCHARACTERIZED PROTEIN YJGR-RELATED"/>
    <property type="match status" value="1"/>
</dbReference>
<name>A0A1F2PL75_9FIRM</name>
<dbReference type="Gene3D" id="1.10.8.730">
    <property type="match status" value="1"/>
</dbReference>
<protein>
    <submittedName>
        <fullName evidence="3">AAA-like domain protein</fullName>
    </submittedName>
</protein>
<comment type="caution">
    <text evidence="3">The sequence shown here is derived from an EMBL/GenBank/DDBJ whole genome shotgun (WGS) entry which is preliminary data.</text>
</comment>
<accession>A0A1F2PL75</accession>
<dbReference type="STRING" id="52694.ACWI_09810"/>
<feature type="compositionally biased region" description="Basic residues" evidence="1">
    <location>
        <begin position="47"/>
        <end position="56"/>
    </location>
</feature>
<evidence type="ECO:0000313" key="3">
    <source>
        <dbReference type="EMBL" id="OFV71481.1"/>
    </source>
</evidence>
<dbReference type="InterPro" id="IPR051162">
    <property type="entry name" value="T4SS_component"/>
</dbReference>
<gene>
    <name evidence="3" type="ORF">ACWI_09810</name>
</gene>
<dbReference type="SUPFAM" id="SSF52540">
    <property type="entry name" value="P-loop containing nucleoside triphosphate hydrolases"/>
    <property type="match status" value="1"/>
</dbReference>
<evidence type="ECO:0000259" key="2">
    <source>
        <dbReference type="Pfam" id="PF19044"/>
    </source>
</evidence>
<dbReference type="Pfam" id="PF19044">
    <property type="entry name" value="P-loop_TraG"/>
    <property type="match status" value="1"/>
</dbReference>
<dbReference type="Proteomes" id="UP000176244">
    <property type="component" value="Unassembled WGS sequence"/>
</dbReference>
<sequence>MRKHEKPKESRKARIAAEKPVKDKAPKKERRSIFGKSEESQPEQPKRGTKFGRSKKAAITENKSLMNIISPINMEIKPNELWIGEYLARVYGVIQYPAHRDYGWLGKLSNIPGTVFSIEFDKIENADFINNLNKSVNQHREKAQEANGKDALAEMNAIKREEDSIKMLKNIEFEQEVVGSVGISVMPMANDREVFNKMCRKVQSTFLMEKTKIRSFPYLQKEGFRNLFPACTQEKNVQQIIKTVMPISSVLGGFPFASCGYNDQEGFLYGRDSTGGRVCLNLWKRGKDRTNSSVVVLGDVGSGKSTVIKNIALMEYALGTRIIFIDPEREYQDLCRNLGGDWINAGGDGKHLINPLQILPLEEDLYLEKDDETGKDTQKEKDARKFGAMALHLKTLDVFFSLYFKDLTDITRALLKDAVITLYNRFNIFWDTDVTTMKNTDFPTFRDLYDLLIELEEAEQERGISEKAYTDYRDLAIIFKDLAIGGDSFLWSGYTSLKSDARCVCLDTFDLNNSSDTIKSTQYFNLLSWAWQEMSRDRHERILLVCDESYLMIDERVPQSLIFLRNAMKRCRKYEAGIMIISHAVEDFLNPSIKMYGQALLDQPCYKIMLGTTGQNLQDLKKLYFLTEAEQEVLTAKLRGKGLFIIGRDRISMSFDVADYKFKYFGDRGGR</sequence>
<dbReference type="InterPro" id="IPR027417">
    <property type="entry name" value="P-loop_NTPase"/>
</dbReference>
<dbReference type="RefSeq" id="WP_242871577.1">
    <property type="nucleotide sequence ID" value="NZ_LKEU01000020.1"/>
</dbReference>